<evidence type="ECO:0000256" key="1">
    <source>
        <dbReference type="ARBA" id="ARBA00004945"/>
    </source>
</evidence>
<dbReference type="Pfam" id="PF01048">
    <property type="entry name" value="PNP_UDP_1"/>
    <property type="match status" value="1"/>
</dbReference>
<keyword evidence="4" id="KW-0378">Hydrolase</keyword>
<proteinExistence type="predicted"/>
<dbReference type="Proteomes" id="UP000003900">
    <property type="component" value="Unassembled WGS sequence"/>
</dbReference>
<dbReference type="EC" id="3.2.2.9" evidence="2"/>
<gene>
    <name evidence="7" type="ORF">PDENDC454_24600</name>
</gene>
<dbReference type="UniPathway" id="UPA00904">
    <property type="reaction ID" value="UER00871"/>
</dbReference>
<protein>
    <recommendedName>
        <fullName evidence="2">adenosylhomocysteine nucleosidase</fullName>
        <ecNumber evidence="2">3.2.2.9</ecNumber>
    </recommendedName>
</protein>
<evidence type="ECO:0000256" key="3">
    <source>
        <dbReference type="ARBA" id="ARBA00022605"/>
    </source>
</evidence>
<comment type="caution">
    <text evidence="7">The sequence shown here is derived from an EMBL/GenBank/DDBJ whole genome shotgun (WGS) entry which is preliminary data.</text>
</comment>
<keyword evidence="3" id="KW-0028">Amino-acid biosynthesis</keyword>
<dbReference type="InterPro" id="IPR035994">
    <property type="entry name" value="Nucleoside_phosphorylase_sf"/>
</dbReference>
<dbReference type="SUPFAM" id="SSF53167">
    <property type="entry name" value="Purine and uridine phosphorylases"/>
    <property type="match status" value="1"/>
</dbReference>
<dbReference type="STRING" id="1131935.PDENDC454_24600"/>
<dbReference type="GO" id="GO:0008782">
    <property type="term" value="F:adenosylhomocysteine nucleosidase activity"/>
    <property type="evidence" value="ECO:0007669"/>
    <property type="project" value="UniProtKB-EC"/>
</dbReference>
<dbReference type="AlphaFoldDB" id="H3SMX3"/>
<reference evidence="7 8" key="1">
    <citation type="journal article" date="2012" name="J. Bacteriol.">
        <title>Genome Sequence of the Pattern-Forming Social Bacterium Paenibacillus dendritiformis C454 Chiral Morphotype.</title>
        <authorList>
            <person name="Sirota-Madi A."/>
            <person name="Olender T."/>
            <person name="Helman Y."/>
            <person name="Brainis I."/>
            <person name="Finkelshtein A."/>
            <person name="Roth D."/>
            <person name="Hagai E."/>
            <person name="Leshkowitz D."/>
            <person name="Brodsky L."/>
            <person name="Galatenko V."/>
            <person name="Nikolaev V."/>
            <person name="Gutnick D.L."/>
            <person name="Lancet D."/>
            <person name="Ben-Jacob E."/>
        </authorList>
    </citation>
    <scope>NUCLEOTIDE SEQUENCE [LARGE SCALE GENOMIC DNA]</scope>
    <source>
        <strain evidence="7 8">C454</strain>
    </source>
</reference>
<keyword evidence="8" id="KW-1185">Reference proteome</keyword>
<dbReference type="CDD" id="cd09008">
    <property type="entry name" value="MTAN"/>
    <property type="match status" value="1"/>
</dbReference>
<dbReference type="GO" id="GO:0019509">
    <property type="term" value="P:L-methionine salvage from methylthioadenosine"/>
    <property type="evidence" value="ECO:0007669"/>
    <property type="project" value="UniProtKB-UniPathway"/>
</dbReference>
<evidence type="ECO:0000259" key="6">
    <source>
        <dbReference type="Pfam" id="PF01048"/>
    </source>
</evidence>
<dbReference type="GO" id="GO:0005829">
    <property type="term" value="C:cytosol"/>
    <property type="evidence" value="ECO:0007669"/>
    <property type="project" value="TreeGrafter"/>
</dbReference>
<sequence>MGLFVCRVCCDNKTFDHEGLKGEGDMASEAVIGIIGAMDEEIERLLQAAQEVEEVKVTGMTFYRGNLAGQPVVICKSGVGKVNAAVTTQVLIDRFGAKQVLFTGVAGAIHPELNIGDIVISTYCMHHDMDVTALGFEPGVIPFQETSRFEADGALIQLAEQVCAELFPGRYLKGGVLSGDQFIASRDKVKALFETFPGSACTEMEGAAVAQVCHIHAIPFVIIRSMSDKADGSAHVNFAEFTVEAALHSYQIIERMVSQSA</sequence>
<name>H3SMX3_9BACL</name>
<dbReference type="GO" id="GO:0019284">
    <property type="term" value="P:L-methionine salvage from S-adenosylmethionine"/>
    <property type="evidence" value="ECO:0007669"/>
    <property type="project" value="TreeGrafter"/>
</dbReference>
<dbReference type="GO" id="GO:0008930">
    <property type="term" value="F:methylthioadenosine nucleosidase activity"/>
    <property type="evidence" value="ECO:0007669"/>
    <property type="project" value="InterPro"/>
</dbReference>
<dbReference type="InterPro" id="IPR010049">
    <property type="entry name" value="MTA_SAH_Nsdase"/>
</dbReference>
<organism evidence="7 8">
    <name type="scientific">Paenibacillus dendritiformis C454</name>
    <dbReference type="NCBI Taxonomy" id="1131935"/>
    <lineage>
        <taxon>Bacteria</taxon>
        <taxon>Bacillati</taxon>
        <taxon>Bacillota</taxon>
        <taxon>Bacilli</taxon>
        <taxon>Bacillales</taxon>
        <taxon>Paenibacillaceae</taxon>
        <taxon>Paenibacillus</taxon>
    </lineage>
</organism>
<evidence type="ECO:0000256" key="2">
    <source>
        <dbReference type="ARBA" id="ARBA00011974"/>
    </source>
</evidence>
<dbReference type="Gene3D" id="3.40.50.1580">
    <property type="entry name" value="Nucleoside phosphorylase domain"/>
    <property type="match status" value="1"/>
</dbReference>
<dbReference type="PATRIC" id="fig|1131935.3.peg.5118"/>
<evidence type="ECO:0000313" key="8">
    <source>
        <dbReference type="Proteomes" id="UP000003900"/>
    </source>
</evidence>
<dbReference type="EMBL" id="AHKH01000115">
    <property type="protein sequence ID" value="EHQ59578.1"/>
    <property type="molecule type" value="Genomic_DNA"/>
</dbReference>
<dbReference type="GO" id="GO:0009164">
    <property type="term" value="P:nucleoside catabolic process"/>
    <property type="evidence" value="ECO:0007669"/>
    <property type="project" value="InterPro"/>
</dbReference>
<feature type="domain" description="Nucleoside phosphorylase" evidence="6">
    <location>
        <begin position="32"/>
        <end position="257"/>
    </location>
</feature>
<dbReference type="NCBIfam" id="TIGR01704">
    <property type="entry name" value="MTA_SAH-Nsdase"/>
    <property type="match status" value="1"/>
</dbReference>
<evidence type="ECO:0000313" key="7">
    <source>
        <dbReference type="EMBL" id="EHQ59578.1"/>
    </source>
</evidence>
<keyword evidence="5" id="KW-0486">Methionine biosynthesis</keyword>
<dbReference type="PANTHER" id="PTHR46832:SF1">
    <property type="entry name" value="5'-METHYLTHIOADENOSINE_S-ADENOSYLHOMOCYSTEINE NUCLEOSIDASE"/>
    <property type="match status" value="1"/>
</dbReference>
<accession>H3SMX3</accession>
<evidence type="ECO:0000256" key="4">
    <source>
        <dbReference type="ARBA" id="ARBA00022801"/>
    </source>
</evidence>
<dbReference type="PANTHER" id="PTHR46832">
    <property type="entry name" value="5'-METHYLTHIOADENOSINE/S-ADENOSYLHOMOCYSTEINE NUCLEOSIDASE"/>
    <property type="match status" value="1"/>
</dbReference>
<dbReference type="NCBIfam" id="NF004079">
    <property type="entry name" value="PRK05584.1"/>
    <property type="match status" value="1"/>
</dbReference>
<comment type="pathway">
    <text evidence="1">Amino-acid biosynthesis; L-methionine biosynthesis via salvage pathway; S-methyl-5-thio-alpha-D-ribose 1-phosphate from S-methyl-5'-thioadenosine (hydrolase route): step 1/2.</text>
</comment>
<dbReference type="InterPro" id="IPR000845">
    <property type="entry name" value="Nucleoside_phosphorylase_d"/>
</dbReference>
<evidence type="ECO:0000256" key="5">
    <source>
        <dbReference type="ARBA" id="ARBA00023167"/>
    </source>
</evidence>